<dbReference type="PRINTS" id="PR00976">
    <property type="entry name" value="RIBOSOMALS21"/>
</dbReference>
<comment type="caution">
    <text evidence="8">The sequence shown here is derived from an EMBL/GenBank/DDBJ whole genome shotgun (WGS) entry which is preliminary data.</text>
</comment>
<gene>
    <name evidence="5" type="primary">rpsU</name>
    <name evidence="8" type="ORF">GGR23_001656</name>
</gene>
<evidence type="ECO:0000256" key="4">
    <source>
        <dbReference type="ARBA" id="ARBA00035135"/>
    </source>
</evidence>
<reference evidence="8 9" key="1">
    <citation type="submission" date="2020-08" db="EMBL/GenBank/DDBJ databases">
        <title>Genomic Encyclopedia of Type Strains, Phase IV (KMG-IV): sequencing the most valuable type-strain genomes for metagenomic binning, comparative biology and taxonomic classification.</title>
        <authorList>
            <person name="Goeker M."/>
        </authorList>
    </citation>
    <scope>NUCLEOTIDE SEQUENCE [LARGE SCALE GENOMIC DNA]</scope>
    <source>
        <strain evidence="8 9">DSM 29853</strain>
    </source>
</reference>
<dbReference type="GO" id="GO:0006412">
    <property type="term" value="P:translation"/>
    <property type="evidence" value="ECO:0007669"/>
    <property type="project" value="UniProtKB-UniRule"/>
</dbReference>
<dbReference type="InterPro" id="IPR038380">
    <property type="entry name" value="Ribosomal_bS21_sf"/>
</dbReference>
<feature type="region of interest" description="Disordered" evidence="7">
    <location>
        <begin position="71"/>
        <end position="91"/>
    </location>
</feature>
<keyword evidence="2 5" id="KW-0689">Ribosomal protein</keyword>
<dbReference type="PANTHER" id="PTHR21109:SF0">
    <property type="entry name" value="SMALL RIBOSOMAL SUBUNIT PROTEIN BS21M"/>
    <property type="match status" value="1"/>
</dbReference>
<evidence type="ECO:0000256" key="5">
    <source>
        <dbReference type="HAMAP-Rule" id="MF_00358"/>
    </source>
</evidence>
<dbReference type="EMBL" id="JACIEZ010000002">
    <property type="protein sequence ID" value="MBB4064479.1"/>
    <property type="molecule type" value="Genomic_DNA"/>
</dbReference>
<organism evidence="8 9">
    <name type="scientific">Gellertiella hungarica</name>
    <dbReference type="NCBI Taxonomy" id="1572859"/>
    <lineage>
        <taxon>Bacteria</taxon>
        <taxon>Pseudomonadati</taxon>
        <taxon>Pseudomonadota</taxon>
        <taxon>Alphaproteobacteria</taxon>
        <taxon>Hyphomicrobiales</taxon>
        <taxon>Rhizobiaceae</taxon>
        <taxon>Gellertiella</taxon>
    </lineage>
</organism>
<evidence type="ECO:0000256" key="6">
    <source>
        <dbReference type="RuleBase" id="RU000667"/>
    </source>
</evidence>
<dbReference type="Proteomes" id="UP000528286">
    <property type="component" value="Unassembled WGS sequence"/>
</dbReference>
<dbReference type="PANTHER" id="PTHR21109">
    <property type="entry name" value="MITOCHONDRIAL 28S RIBOSOMAL PROTEIN S21"/>
    <property type="match status" value="1"/>
</dbReference>
<dbReference type="GO" id="GO:0005840">
    <property type="term" value="C:ribosome"/>
    <property type="evidence" value="ECO:0007669"/>
    <property type="project" value="UniProtKB-KW"/>
</dbReference>
<protein>
    <recommendedName>
        <fullName evidence="4 5">Small ribosomal subunit protein bS21</fullName>
    </recommendedName>
</protein>
<name>A0A7W6NKE7_9HYPH</name>
<dbReference type="Gene3D" id="1.20.5.1150">
    <property type="entry name" value="Ribosomal protein S8"/>
    <property type="match status" value="1"/>
</dbReference>
<dbReference type="InterPro" id="IPR001911">
    <property type="entry name" value="Ribosomal_bS21"/>
</dbReference>
<evidence type="ECO:0000256" key="3">
    <source>
        <dbReference type="ARBA" id="ARBA00023274"/>
    </source>
</evidence>
<sequence length="91" mass="10798">MKRGASRKRRLFLQVIVRENNVEQALRVLKKKMQREGLFREMRARSAYEKPSEKRAREKADAIRRARKLARKKMQREGLLPGPKAKTPRGR</sequence>
<evidence type="ECO:0000256" key="7">
    <source>
        <dbReference type="SAM" id="MobiDB-lite"/>
    </source>
</evidence>
<dbReference type="Pfam" id="PF01165">
    <property type="entry name" value="Ribosomal_S21"/>
    <property type="match status" value="1"/>
</dbReference>
<comment type="similarity">
    <text evidence="1 5 6">Belongs to the bacterial ribosomal protein bS21 family.</text>
</comment>
<proteinExistence type="inferred from homology"/>
<evidence type="ECO:0000313" key="8">
    <source>
        <dbReference type="EMBL" id="MBB4064479.1"/>
    </source>
</evidence>
<dbReference type="GO" id="GO:0003735">
    <property type="term" value="F:structural constituent of ribosome"/>
    <property type="evidence" value="ECO:0007669"/>
    <property type="project" value="InterPro"/>
</dbReference>
<evidence type="ECO:0000313" key="9">
    <source>
        <dbReference type="Proteomes" id="UP000528286"/>
    </source>
</evidence>
<evidence type="ECO:0000256" key="1">
    <source>
        <dbReference type="ARBA" id="ARBA00006640"/>
    </source>
</evidence>
<evidence type="ECO:0000256" key="2">
    <source>
        <dbReference type="ARBA" id="ARBA00022980"/>
    </source>
</evidence>
<dbReference type="GO" id="GO:1990904">
    <property type="term" value="C:ribonucleoprotein complex"/>
    <property type="evidence" value="ECO:0007669"/>
    <property type="project" value="UniProtKB-KW"/>
</dbReference>
<keyword evidence="9" id="KW-1185">Reference proteome</keyword>
<dbReference type="AlphaFoldDB" id="A0A7W6NKE7"/>
<accession>A0A7W6NKE7</accession>
<dbReference type="HAMAP" id="MF_00358">
    <property type="entry name" value="Ribosomal_bS21"/>
    <property type="match status" value="1"/>
</dbReference>
<keyword evidence="3 5" id="KW-0687">Ribonucleoprotein</keyword>
<dbReference type="NCBIfam" id="TIGR00030">
    <property type="entry name" value="S21p"/>
    <property type="match status" value="1"/>
</dbReference>